<evidence type="ECO:0000313" key="2">
    <source>
        <dbReference type="Proteomes" id="UP001158576"/>
    </source>
</evidence>
<protein>
    <submittedName>
        <fullName evidence="1">Oidioi.mRNA.OKI2018_I69.chr2.g6599.t1.cds</fullName>
    </submittedName>
</protein>
<evidence type="ECO:0000313" key="1">
    <source>
        <dbReference type="EMBL" id="CAG5112379.1"/>
    </source>
</evidence>
<sequence length="168" mass="19167">MQESATSFDGSRRSSGGDISMPSGECLIYIVINQKNNLPSFIMNSDACEKTGFEFLKTAGSFILELTDLTAKKSAEKKPFGRKWMTSYEKLDALLDEVKNLVILLPGDSFQDWDFTGNLETNKIEIHTIEGKHNRRIFFRQIDEVVTAEIAVNFDEEHISVDFYDYFL</sequence>
<proteinExistence type="predicted"/>
<keyword evidence="2" id="KW-1185">Reference proteome</keyword>
<accession>A0ABN7T751</accession>
<dbReference type="EMBL" id="OU015567">
    <property type="protein sequence ID" value="CAG5112379.1"/>
    <property type="molecule type" value="Genomic_DNA"/>
</dbReference>
<name>A0ABN7T751_OIKDI</name>
<gene>
    <name evidence="1" type="ORF">OKIOD_LOCUS15364</name>
</gene>
<reference evidence="1 2" key="1">
    <citation type="submission" date="2021-04" db="EMBL/GenBank/DDBJ databases">
        <authorList>
            <person name="Bliznina A."/>
        </authorList>
    </citation>
    <scope>NUCLEOTIDE SEQUENCE [LARGE SCALE GENOMIC DNA]</scope>
</reference>
<dbReference type="Proteomes" id="UP001158576">
    <property type="component" value="Chromosome 2"/>
</dbReference>
<organism evidence="1 2">
    <name type="scientific">Oikopleura dioica</name>
    <name type="common">Tunicate</name>
    <dbReference type="NCBI Taxonomy" id="34765"/>
    <lineage>
        <taxon>Eukaryota</taxon>
        <taxon>Metazoa</taxon>
        <taxon>Chordata</taxon>
        <taxon>Tunicata</taxon>
        <taxon>Appendicularia</taxon>
        <taxon>Copelata</taxon>
        <taxon>Oikopleuridae</taxon>
        <taxon>Oikopleura</taxon>
    </lineage>
</organism>